<keyword evidence="1" id="KW-0092">Biotin</keyword>
<feature type="domain" description="Lipoyl-binding" evidence="2">
    <location>
        <begin position="1"/>
        <end position="70"/>
    </location>
</feature>
<accession>A0ABR8XKN0</accession>
<evidence type="ECO:0000259" key="2">
    <source>
        <dbReference type="PROSITE" id="PS50968"/>
    </source>
</evidence>
<dbReference type="NCBIfam" id="NF006079">
    <property type="entry name" value="PRK08225.1"/>
    <property type="match status" value="1"/>
</dbReference>
<dbReference type="Pfam" id="PF00364">
    <property type="entry name" value="Biotin_lipoyl"/>
    <property type="match status" value="1"/>
</dbReference>
<reference evidence="3 4" key="1">
    <citation type="submission" date="2020-08" db="EMBL/GenBank/DDBJ databases">
        <title>A Genomic Blueprint of the Chicken Gut Microbiome.</title>
        <authorList>
            <person name="Gilroy R."/>
            <person name="Ravi A."/>
            <person name="Getino M."/>
            <person name="Pursley I."/>
            <person name="Horton D.L."/>
            <person name="Alikhan N.-F."/>
            <person name="Baker D."/>
            <person name="Gharbi K."/>
            <person name="Hall N."/>
            <person name="Watson M."/>
            <person name="Adriaenssens E.M."/>
            <person name="Foster-Nyarko E."/>
            <person name="Jarju S."/>
            <person name="Secka A."/>
            <person name="Antonio M."/>
            <person name="Oren A."/>
            <person name="Chaudhuri R."/>
            <person name="La Ragione R.M."/>
            <person name="Hildebrand F."/>
            <person name="Pallen M.J."/>
        </authorList>
    </citation>
    <scope>NUCLEOTIDE SEQUENCE [LARGE SCALE GENOMIC DNA]</scope>
    <source>
        <strain evidence="3 4">Sa1YVA6</strain>
    </source>
</reference>
<dbReference type="EMBL" id="JACSPW010000003">
    <property type="protein sequence ID" value="MBD8032475.1"/>
    <property type="molecule type" value="Genomic_DNA"/>
</dbReference>
<dbReference type="Proteomes" id="UP000600565">
    <property type="component" value="Unassembled WGS sequence"/>
</dbReference>
<dbReference type="Gene3D" id="2.40.50.100">
    <property type="match status" value="1"/>
</dbReference>
<keyword evidence="4" id="KW-1185">Reference proteome</keyword>
<dbReference type="PANTHER" id="PTHR45266">
    <property type="entry name" value="OXALOACETATE DECARBOXYLASE ALPHA CHAIN"/>
    <property type="match status" value="1"/>
</dbReference>
<dbReference type="PROSITE" id="PS50968">
    <property type="entry name" value="BIOTINYL_LIPOYL"/>
    <property type="match status" value="1"/>
</dbReference>
<dbReference type="RefSeq" id="WP_191703070.1">
    <property type="nucleotide sequence ID" value="NZ_JACSPW010000003.1"/>
</dbReference>
<dbReference type="CDD" id="cd06850">
    <property type="entry name" value="biotinyl_domain"/>
    <property type="match status" value="1"/>
</dbReference>
<sequence length="70" mass="7521">MTIVKASMAGTVWKILVKEGEQVTAGQDVVILESMKMEIPIVAEEAGTVKRIMAAEGDFIDEANDLVEIG</sequence>
<name>A0ABR8XKN0_9BACL</name>
<evidence type="ECO:0000313" key="3">
    <source>
        <dbReference type="EMBL" id="MBD8032475.1"/>
    </source>
</evidence>
<comment type="caution">
    <text evidence="3">The sequence shown here is derived from an EMBL/GenBank/DDBJ whole genome shotgun (WGS) entry which is preliminary data.</text>
</comment>
<dbReference type="SUPFAM" id="SSF51230">
    <property type="entry name" value="Single hybrid motif"/>
    <property type="match status" value="1"/>
</dbReference>
<gene>
    <name evidence="3" type="ORF">H9632_05290</name>
</gene>
<dbReference type="InterPro" id="IPR000089">
    <property type="entry name" value="Biotin_lipoyl"/>
</dbReference>
<dbReference type="PANTHER" id="PTHR45266:SF3">
    <property type="entry name" value="OXALOACETATE DECARBOXYLASE ALPHA CHAIN"/>
    <property type="match status" value="1"/>
</dbReference>
<dbReference type="InterPro" id="IPR050709">
    <property type="entry name" value="Biotin_Carboxyl_Carrier/Decarb"/>
</dbReference>
<proteinExistence type="predicted"/>
<organism evidence="3 4">
    <name type="scientific">Solibacillus merdavium</name>
    <dbReference type="NCBI Taxonomy" id="2762218"/>
    <lineage>
        <taxon>Bacteria</taxon>
        <taxon>Bacillati</taxon>
        <taxon>Bacillota</taxon>
        <taxon>Bacilli</taxon>
        <taxon>Bacillales</taxon>
        <taxon>Caryophanaceae</taxon>
        <taxon>Solibacillus</taxon>
    </lineage>
</organism>
<evidence type="ECO:0000256" key="1">
    <source>
        <dbReference type="ARBA" id="ARBA00023267"/>
    </source>
</evidence>
<dbReference type="NCBIfam" id="NF004547">
    <property type="entry name" value="PRK05889.1"/>
    <property type="match status" value="1"/>
</dbReference>
<dbReference type="InterPro" id="IPR011053">
    <property type="entry name" value="Single_hybrid_motif"/>
</dbReference>
<protein>
    <submittedName>
        <fullName evidence="3">Acetyl-CoA carboxylase biotin carboxyl carrier protein subunit</fullName>
    </submittedName>
</protein>
<evidence type="ECO:0000313" key="4">
    <source>
        <dbReference type="Proteomes" id="UP000600565"/>
    </source>
</evidence>